<gene>
    <name evidence="2" type="ORF">AnigIFM63604_011254</name>
</gene>
<comment type="caution">
    <text evidence="2">The sequence shown here is derived from an EMBL/GenBank/DDBJ whole genome shotgun (WGS) entry which is preliminary data.</text>
</comment>
<dbReference type="AlphaFoldDB" id="A0A9W6A8V2"/>
<accession>A0A9W6A8V2</accession>
<dbReference type="Proteomes" id="UP001144191">
    <property type="component" value="Unassembled WGS sequence"/>
</dbReference>
<evidence type="ECO:0000313" key="2">
    <source>
        <dbReference type="EMBL" id="GLA53945.1"/>
    </source>
</evidence>
<proteinExistence type="predicted"/>
<evidence type="ECO:0000313" key="3">
    <source>
        <dbReference type="Proteomes" id="UP001144191"/>
    </source>
</evidence>
<dbReference type="InterPro" id="IPR045518">
    <property type="entry name" value="2EXR"/>
</dbReference>
<reference evidence="2" key="1">
    <citation type="submission" date="2022-07" db="EMBL/GenBank/DDBJ databases">
        <title>Taxonomy of Aspergillus series Nigri: significant species reduction supported by multi-species coalescent approaches.</title>
        <authorList>
            <person name="Bian C."/>
            <person name="Kusuya Y."/>
            <person name="Sklenar F."/>
            <person name="D'hooge E."/>
            <person name="Yaguchi T."/>
            <person name="Takahashi H."/>
            <person name="Hubka V."/>
        </authorList>
    </citation>
    <scope>NUCLEOTIDE SEQUENCE</scope>
    <source>
        <strain evidence="2">IFM 63604</strain>
    </source>
</reference>
<protein>
    <recommendedName>
        <fullName evidence="1">2EXR domain-containing protein</fullName>
    </recommendedName>
</protein>
<name>A0A9W6A8V2_ASPNG</name>
<organism evidence="2 3">
    <name type="scientific">Aspergillus niger</name>
    <dbReference type="NCBI Taxonomy" id="5061"/>
    <lineage>
        <taxon>Eukaryota</taxon>
        <taxon>Fungi</taxon>
        <taxon>Dikarya</taxon>
        <taxon>Ascomycota</taxon>
        <taxon>Pezizomycotina</taxon>
        <taxon>Eurotiomycetes</taxon>
        <taxon>Eurotiomycetidae</taxon>
        <taxon>Eurotiales</taxon>
        <taxon>Aspergillaceae</taxon>
        <taxon>Aspergillus</taxon>
        <taxon>Aspergillus subgen. Circumdati</taxon>
    </lineage>
</organism>
<dbReference type="EMBL" id="BRPB01000089">
    <property type="protein sequence ID" value="GLA53945.1"/>
    <property type="molecule type" value="Genomic_DNA"/>
</dbReference>
<evidence type="ECO:0000259" key="1">
    <source>
        <dbReference type="Pfam" id="PF20150"/>
    </source>
</evidence>
<dbReference type="Pfam" id="PF20150">
    <property type="entry name" value="2EXR"/>
    <property type="match status" value="1"/>
</dbReference>
<feature type="domain" description="2EXR" evidence="1">
    <location>
        <begin position="8"/>
        <end position="35"/>
    </location>
</feature>
<sequence>MAAGAVDFPLFSRLPAELRVQIWEETLPKFVRPLYFYRAGCWTLENVGKKEVDVNFNHRLLSIDFKMKSQGVNAHITAKKSIVFRRPFNPKVDTLFVSEDQFRDFLWEPVNVILSNRGLEDVGISCTEPAPMCLAVSCLIGETEDSFLSELFQHVSHRNTQKLVLINNAGILSNKRRASQQHWELSSALSTPKFVWNNAGDHFEGSEEISDSDWKLLRGLNRSAADGMTDGLGWDKDHRLEVYLATAVKMRLQVISNS</sequence>